<reference evidence="10 11" key="1">
    <citation type="journal article" date="2017" name="Genome Biol.">
        <title>New reference genome sequences of hot pepper reveal the massive evolution of plant disease-resistance genes by retroduplication.</title>
        <authorList>
            <person name="Kim S."/>
            <person name="Park J."/>
            <person name="Yeom S.I."/>
            <person name="Kim Y.M."/>
            <person name="Seo E."/>
            <person name="Kim K.T."/>
            <person name="Kim M.S."/>
            <person name="Lee J.M."/>
            <person name="Cheong K."/>
            <person name="Shin H.S."/>
            <person name="Kim S.B."/>
            <person name="Han K."/>
            <person name="Lee J."/>
            <person name="Park M."/>
            <person name="Lee H.A."/>
            <person name="Lee H.Y."/>
            <person name="Lee Y."/>
            <person name="Oh S."/>
            <person name="Lee J.H."/>
            <person name="Choi E."/>
            <person name="Choi E."/>
            <person name="Lee S.E."/>
            <person name="Jeon J."/>
            <person name="Kim H."/>
            <person name="Choi G."/>
            <person name="Song H."/>
            <person name="Lee J."/>
            <person name="Lee S.C."/>
            <person name="Kwon J.K."/>
            <person name="Lee H.Y."/>
            <person name="Koo N."/>
            <person name="Hong Y."/>
            <person name="Kim R.W."/>
            <person name="Kang W.H."/>
            <person name="Huh J.H."/>
            <person name="Kang B.C."/>
            <person name="Yang T.J."/>
            <person name="Lee Y.H."/>
            <person name="Bennetzen J.L."/>
            <person name="Choi D."/>
        </authorList>
    </citation>
    <scope>NUCLEOTIDE SEQUENCE [LARGE SCALE GENOMIC DNA]</scope>
    <source>
        <strain evidence="11">cv. PBC81</strain>
    </source>
</reference>
<keyword evidence="7" id="KW-0472">Membrane</keyword>
<organism evidence="10 11">
    <name type="scientific">Capsicum baccatum</name>
    <name type="common">Peruvian pepper</name>
    <dbReference type="NCBI Taxonomy" id="33114"/>
    <lineage>
        <taxon>Eukaryota</taxon>
        <taxon>Viridiplantae</taxon>
        <taxon>Streptophyta</taxon>
        <taxon>Embryophyta</taxon>
        <taxon>Tracheophyta</taxon>
        <taxon>Spermatophyta</taxon>
        <taxon>Magnoliopsida</taxon>
        <taxon>eudicotyledons</taxon>
        <taxon>Gunneridae</taxon>
        <taxon>Pentapetalae</taxon>
        <taxon>asterids</taxon>
        <taxon>lamiids</taxon>
        <taxon>Solanales</taxon>
        <taxon>Solanaceae</taxon>
        <taxon>Solanoideae</taxon>
        <taxon>Capsiceae</taxon>
        <taxon>Capsicum</taxon>
    </lineage>
</organism>
<keyword evidence="5" id="KW-0732">Signal</keyword>
<evidence type="ECO:0000313" key="11">
    <source>
        <dbReference type="Proteomes" id="UP000224567"/>
    </source>
</evidence>
<protein>
    <recommendedName>
        <fullName evidence="9">Integrase catalytic domain-containing protein</fullName>
    </recommendedName>
</protein>
<dbReference type="InterPro" id="IPR001584">
    <property type="entry name" value="Integrase_cat-core"/>
</dbReference>
<dbReference type="Gene3D" id="3.30.420.10">
    <property type="entry name" value="Ribonuclease H-like superfamily/Ribonuclease H"/>
    <property type="match status" value="1"/>
</dbReference>
<keyword evidence="3" id="KW-0433">Leucine-rich repeat</keyword>
<keyword evidence="2" id="KW-1003">Cell membrane</keyword>
<dbReference type="Pfam" id="PF22936">
    <property type="entry name" value="Pol_BBD"/>
    <property type="match status" value="1"/>
</dbReference>
<evidence type="ECO:0000313" key="10">
    <source>
        <dbReference type="EMBL" id="PHT30248.1"/>
    </source>
</evidence>
<dbReference type="Pfam" id="PF23598">
    <property type="entry name" value="LRR_14"/>
    <property type="match status" value="1"/>
</dbReference>
<keyword evidence="4" id="KW-0645">Protease</keyword>
<dbReference type="SUPFAM" id="SSF52058">
    <property type="entry name" value="L domain-like"/>
    <property type="match status" value="1"/>
</dbReference>
<dbReference type="GO" id="GO:0008233">
    <property type="term" value="F:peptidase activity"/>
    <property type="evidence" value="ECO:0007669"/>
    <property type="project" value="UniProtKB-KW"/>
</dbReference>
<comment type="subcellular location">
    <subcellularLocation>
        <location evidence="1">Cell membrane</location>
    </subcellularLocation>
</comment>
<dbReference type="OrthoDB" id="1304937at2759"/>
<dbReference type="GO" id="GO:0006508">
    <property type="term" value="P:proteolysis"/>
    <property type="evidence" value="ECO:0007669"/>
    <property type="project" value="UniProtKB-KW"/>
</dbReference>
<dbReference type="SUPFAM" id="SSF53098">
    <property type="entry name" value="Ribonuclease H-like"/>
    <property type="match status" value="1"/>
</dbReference>
<dbReference type="FunFam" id="3.80.10.10:FF:000299">
    <property type="entry name" value="Piriformospora indica-insensitive protein 2"/>
    <property type="match status" value="1"/>
</dbReference>
<keyword evidence="6" id="KW-0677">Repeat</keyword>
<dbReference type="AlphaFoldDB" id="A0A2G2VBF9"/>
<evidence type="ECO:0000256" key="3">
    <source>
        <dbReference type="ARBA" id="ARBA00022614"/>
    </source>
</evidence>
<dbReference type="PANTHER" id="PTHR42648:SF20">
    <property type="entry name" value="RNA-DIRECTED DNA POLYMERASE"/>
    <property type="match status" value="1"/>
</dbReference>
<keyword evidence="4" id="KW-0378">Hydrolase</keyword>
<evidence type="ECO:0000259" key="9">
    <source>
        <dbReference type="PROSITE" id="PS50994"/>
    </source>
</evidence>
<dbReference type="Gene3D" id="3.80.10.10">
    <property type="entry name" value="Ribonuclease Inhibitor"/>
    <property type="match status" value="2"/>
</dbReference>
<feature type="domain" description="Integrase catalytic" evidence="9">
    <location>
        <begin position="156"/>
        <end position="320"/>
    </location>
</feature>
<evidence type="ECO:0000256" key="1">
    <source>
        <dbReference type="ARBA" id="ARBA00004236"/>
    </source>
</evidence>
<proteinExistence type="predicted"/>
<dbReference type="GO" id="GO:0003676">
    <property type="term" value="F:nucleic acid binding"/>
    <property type="evidence" value="ECO:0007669"/>
    <property type="project" value="InterPro"/>
</dbReference>
<dbReference type="InterPro" id="IPR001611">
    <property type="entry name" value="Leu-rich_rpt"/>
</dbReference>
<evidence type="ECO:0000256" key="2">
    <source>
        <dbReference type="ARBA" id="ARBA00022475"/>
    </source>
</evidence>
<dbReference type="Pfam" id="PF00665">
    <property type="entry name" value="rve"/>
    <property type="match status" value="1"/>
</dbReference>
<dbReference type="PANTHER" id="PTHR42648">
    <property type="entry name" value="TRANSPOSASE, PUTATIVE-RELATED"/>
    <property type="match status" value="1"/>
</dbReference>
<reference evidence="11" key="2">
    <citation type="journal article" date="2017" name="J. Anim. Genet.">
        <title>Multiple reference genome sequences of hot pepper reveal the massive evolution of plant disease resistance genes by retroduplication.</title>
        <authorList>
            <person name="Kim S."/>
            <person name="Park J."/>
            <person name="Yeom S.-I."/>
            <person name="Kim Y.-M."/>
            <person name="Seo E."/>
            <person name="Kim K.-T."/>
            <person name="Kim M.-S."/>
            <person name="Lee J.M."/>
            <person name="Cheong K."/>
            <person name="Shin H.-S."/>
            <person name="Kim S.-B."/>
            <person name="Han K."/>
            <person name="Lee J."/>
            <person name="Park M."/>
            <person name="Lee H.-A."/>
            <person name="Lee H.-Y."/>
            <person name="Lee Y."/>
            <person name="Oh S."/>
            <person name="Lee J.H."/>
            <person name="Choi E."/>
            <person name="Choi E."/>
            <person name="Lee S.E."/>
            <person name="Jeon J."/>
            <person name="Kim H."/>
            <person name="Choi G."/>
            <person name="Song H."/>
            <person name="Lee J."/>
            <person name="Lee S.-C."/>
            <person name="Kwon J.-K."/>
            <person name="Lee H.-Y."/>
            <person name="Koo N."/>
            <person name="Hong Y."/>
            <person name="Kim R.W."/>
            <person name="Kang W.-H."/>
            <person name="Huh J.H."/>
            <person name="Kang B.-C."/>
            <person name="Yang T.-J."/>
            <person name="Lee Y.-H."/>
            <person name="Bennetzen J.L."/>
            <person name="Choi D."/>
        </authorList>
    </citation>
    <scope>NUCLEOTIDE SEQUENCE [LARGE SCALE GENOMIC DNA]</scope>
    <source>
        <strain evidence="11">cv. PBC81</strain>
    </source>
</reference>
<dbReference type="Proteomes" id="UP000224567">
    <property type="component" value="Unassembled WGS sequence"/>
</dbReference>
<name>A0A2G2VBF9_CAPBA</name>
<evidence type="ECO:0000256" key="8">
    <source>
        <dbReference type="SAM" id="MobiDB-lite"/>
    </source>
</evidence>
<dbReference type="Pfam" id="PF13976">
    <property type="entry name" value="gag_pre-integrs"/>
    <property type="match status" value="1"/>
</dbReference>
<dbReference type="InterPro" id="IPR012337">
    <property type="entry name" value="RNaseH-like_sf"/>
</dbReference>
<dbReference type="InterPro" id="IPR032675">
    <property type="entry name" value="LRR_dom_sf"/>
</dbReference>
<dbReference type="InterPro" id="IPR054722">
    <property type="entry name" value="PolX-like_BBD"/>
</dbReference>
<sequence>MIYLDNSAMDKVEEIGKICLKMTSEKVLTLNNVMYVPELHRILIFVSLLEKNGFKCVTVSEKIVISKGEMYIRKDYLTEGLYKMNVMTVEINRTSNSSYFLESYDLWHERLGHVNYKTLQKLINLEVLPNFECNKSKCQTCVESKYAKHPYKSVERSSNPLDLIRTDICDMKSTPSHGEKKYFITFIDDCTRYCCVYLLNSKDEAIDAFRKYKTEVENQLDKKIKMIRSDRGGEYECPFPEICVENRIIYQTTAPYSPQSNGITKRKNQTLKKMMNVLLISSDLPQNLWGEALLTANRILKRVPHSKTQSIPYEKWKGRKPNLKYFKVWGCLAKVQISILKRVKIGPKMVDCVFIGYAKSCKACRFLVHKSEHLDINENTVIETDNAEFLENIYPYKLRHEQSNGGSKQPRDESIENQHNKENPRRSTCQRTYTSFGLDFVTFLLESEPQTFKEVMASSNLSFWKQAVNGEIDSILSNHTWELVDLPPRNKPLGSKWIFKRKMKMDGEIPKEIRNLVELEELDLADNSFSGQLDMEIFNISGMRIIDLTDNNISGSLPPNIGRIPNEVGNLSNLLFLYLSGNNLVGSIPTSIGNLRNLQRFDLTNNKLSGFIGDYICKLQHLGDIYFGHNHLSGSLPYCLGNINSLREIHLGSNKLSSNIPPSLVNLQDLVVLDLLLKDMVGSLPPEIGNLKDATLKDVAVNQFSNCKLWGTFI</sequence>
<evidence type="ECO:0000256" key="7">
    <source>
        <dbReference type="ARBA" id="ARBA00023136"/>
    </source>
</evidence>
<dbReference type="EMBL" id="MLFT02000048">
    <property type="protein sequence ID" value="PHT30248.1"/>
    <property type="molecule type" value="Genomic_DNA"/>
</dbReference>
<dbReference type="PROSITE" id="PS50994">
    <property type="entry name" value="INTEGRASE"/>
    <property type="match status" value="1"/>
</dbReference>
<dbReference type="InterPro" id="IPR025724">
    <property type="entry name" value="GAG-pre-integrase_dom"/>
</dbReference>
<gene>
    <name evidence="10" type="ORF">CQW23_30177</name>
</gene>
<dbReference type="GO" id="GO:0005886">
    <property type="term" value="C:plasma membrane"/>
    <property type="evidence" value="ECO:0007669"/>
    <property type="project" value="UniProtKB-SubCell"/>
</dbReference>
<evidence type="ECO:0000256" key="5">
    <source>
        <dbReference type="ARBA" id="ARBA00022729"/>
    </source>
</evidence>
<comment type="caution">
    <text evidence="10">The sequence shown here is derived from an EMBL/GenBank/DDBJ whole genome shotgun (WGS) entry which is preliminary data.</text>
</comment>
<dbReference type="InterPro" id="IPR039537">
    <property type="entry name" value="Retrotran_Ty1/copia-like"/>
</dbReference>
<keyword evidence="11" id="KW-1185">Reference proteome</keyword>
<dbReference type="Pfam" id="PF25597">
    <property type="entry name" value="SH3_retrovirus"/>
    <property type="match status" value="1"/>
</dbReference>
<dbReference type="InterPro" id="IPR055414">
    <property type="entry name" value="LRR_R13L4/SHOC2-like"/>
</dbReference>
<dbReference type="GO" id="GO:0015074">
    <property type="term" value="P:DNA integration"/>
    <property type="evidence" value="ECO:0007669"/>
    <property type="project" value="InterPro"/>
</dbReference>
<feature type="compositionally biased region" description="Basic and acidic residues" evidence="8">
    <location>
        <begin position="409"/>
        <end position="425"/>
    </location>
</feature>
<dbReference type="Pfam" id="PF00560">
    <property type="entry name" value="LRR_1"/>
    <property type="match status" value="1"/>
</dbReference>
<evidence type="ECO:0000256" key="4">
    <source>
        <dbReference type="ARBA" id="ARBA00022670"/>
    </source>
</evidence>
<accession>A0A2G2VBF9</accession>
<dbReference type="InterPro" id="IPR057670">
    <property type="entry name" value="SH3_retrovirus"/>
</dbReference>
<evidence type="ECO:0000256" key="6">
    <source>
        <dbReference type="ARBA" id="ARBA00022737"/>
    </source>
</evidence>
<dbReference type="InterPro" id="IPR036397">
    <property type="entry name" value="RNaseH_sf"/>
</dbReference>
<feature type="region of interest" description="Disordered" evidence="8">
    <location>
        <begin position="400"/>
        <end position="428"/>
    </location>
</feature>